<accession>A0A844FXK3</accession>
<proteinExistence type="predicted"/>
<gene>
    <name evidence="1" type="ORF">FYJ85_02055</name>
</gene>
<keyword evidence="2" id="KW-1185">Reference proteome</keyword>
<dbReference type="AlphaFoldDB" id="A0A844FXK3"/>
<comment type="caution">
    <text evidence="1">The sequence shown here is derived from an EMBL/GenBank/DDBJ whole genome shotgun (WGS) entry which is preliminary data.</text>
</comment>
<dbReference type="EMBL" id="VUNS01000002">
    <property type="protein sequence ID" value="MST95826.1"/>
    <property type="molecule type" value="Genomic_DNA"/>
</dbReference>
<dbReference type="Proteomes" id="UP000435649">
    <property type="component" value="Unassembled WGS sequence"/>
</dbReference>
<evidence type="ECO:0000313" key="2">
    <source>
        <dbReference type="Proteomes" id="UP000435649"/>
    </source>
</evidence>
<dbReference type="RefSeq" id="WP_154416839.1">
    <property type="nucleotide sequence ID" value="NZ_VUNS01000002.1"/>
</dbReference>
<dbReference type="Pfam" id="PF08795">
    <property type="entry name" value="DUF1796"/>
    <property type="match status" value="1"/>
</dbReference>
<protein>
    <submittedName>
        <fullName evidence="1">Uncharacterized protein</fullName>
    </submittedName>
</protein>
<name>A0A844FXK3_9BACT</name>
<dbReference type="InterPro" id="IPR014903">
    <property type="entry name" value="DUF1796"/>
</dbReference>
<evidence type="ECO:0000313" key="1">
    <source>
        <dbReference type="EMBL" id="MST95826.1"/>
    </source>
</evidence>
<reference evidence="1 2" key="1">
    <citation type="submission" date="2019-08" db="EMBL/GenBank/DDBJ databases">
        <title>In-depth cultivation of the pig gut microbiome towards novel bacterial diversity and tailored functional studies.</title>
        <authorList>
            <person name="Wylensek D."/>
            <person name="Hitch T.C.A."/>
            <person name="Clavel T."/>
        </authorList>
    </citation>
    <scope>NUCLEOTIDE SEQUENCE [LARGE SCALE GENOMIC DNA]</scope>
    <source>
        <strain evidence="1 2">BBE-744-WT-12</strain>
    </source>
</reference>
<organism evidence="1 2">
    <name type="scientific">Victivallis lenta</name>
    <dbReference type="NCBI Taxonomy" id="2606640"/>
    <lineage>
        <taxon>Bacteria</taxon>
        <taxon>Pseudomonadati</taxon>
        <taxon>Lentisphaerota</taxon>
        <taxon>Lentisphaeria</taxon>
        <taxon>Victivallales</taxon>
        <taxon>Victivallaceae</taxon>
        <taxon>Victivallis</taxon>
    </lineage>
</organism>
<sequence length="261" mass="30842">MDYDFFCSLGGSCAVSHQLKERRLRVASLPFDWLFCVSDRTIEALTECFRNDFADWMRRGNLRELAAQERGQSTIFQCEDTATGYRFIHDFHADPASGNEYDSVLAKYRRRIERLYEYLKKSQRIALLFDADFELEPAKFARLRQVLLDKFGPKTALDLHIVHFGAPRLEVECLDGMTIYHFPTSKHSYLYKYKCMEFSFLDDMRLTGAIPQPRGRGRRLEINRLPHGFRLILFRSRPLRFKAAVRIFRNWFEVVIGNLWE</sequence>